<evidence type="ECO:0000256" key="8">
    <source>
        <dbReference type="ARBA" id="ARBA00022771"/>
    </source>
</evidence>
<dbReference type="Gene3D" id="3.30.800.10">
    <property type="entry name" value="Phosphatidylinositol Phosphate Kinase II Beta"/>
    <property type="match status" value="1"/>
</dbReference>
<dbReference type="InterPro" id="IPR013083">
    <property type="entry name" value="Znf_RING/FYVE/PHD"/>
</dbReference>
<keyword evidence="3" id="KW-0597">Phosphoprotein</keyword>
<dbReference type="InterPro" id="IPR011011">
    <property type="entry name" value="Znf_FYVE_PHD"/>
</dbReference>
<evidence type="ECO:0000256" key="12">
    <source>
        <dbReference type="ARBA" id="ARBA00023136"/>
    </source>
</evidence>
<dbReference type="FunFam" id="3.30.800.10:FF:000004">
    <property type="entry name" value="1-phosphatidylinositol 3-phosphate 5-kinase isoform X1"/>
    <property type="match status" value="1"/>
</dbReference>
<evidence type="ECO:0000259" key="18">
    <source>
        <dbReference type="PROSITE" id="PS50186"/>
    </source>
</evidence>
<feature type="region of interest" description="Disordered" evidence="16">
    <location>
        <begin position="45"/>
        <end position="75"/>
    </location>
</feature>
<feature type="region of interest" description="Disordered" evidence="16">
    <location>
        <begin position="1437"/>
        <end position="1471"/>
    </location>
</feature>
<evidence type="ECO:0000259" key="19">
    <source>
        <dbReference type="PROSITE" id="PS51455"/>
    </source>
</evidence>
<dbReference type="InterPro" id="IPR000591">
    <property type="entry name" value="DEP_dom"/>
</dbReference>
<feature type="region of interest" description="Disordered" evidence="16">
    <location>
        <begin position="477"/>
        <end position="496"/>
    </location>
</feature>
<evidence type="ECO:0000313" key="20">
    <source>
        <dbReference type="EMBL" id="OQV11666.1"/>
    </source>
</evidence>
<dbReference type="GO" id="GO:0035556">
    <property type="term" value="P:intracellular signal transduction"/>
    <property type="evidence" value="ECO:0007669"/>
    <property type="project" value="InterPro"/>
</dbReference>
<evidence type="ECO:0000256" key="6">
    <source>
        <dbReference type="ARBA" id="ARBA00022741"/>
    </source>
</evidence>
<dbReference type="InterPro" id="IPR044769">
    <property type="entry name" value="PIKfyve_PIPKc"/>
</dbReference>
<keyword evidence="12" id="KW-0472">Membrane</keyword>
<dbReference type="FunFam" id="3.30.810.10:FF:000001">
    <property type="entry name" value="1-phosphatidylinositol 3-phosphate 5-kinase FAB1"/>
    <property type="match status" value="1"/>
</dbReference>
<dbReference type="PROSITE" id="PS50178">
    <property type="entry name" value="ZF_FYVE"/>
    <property type="match status" value="1"/>
</dbReference>
<feature type="compositionally biased region" description="Polar residues" evidence="16">
    <location>
        <begin position="1459"/>
        <end position="1471"/>
    </location>
</feature>
<dbReference type="Pfam" id="PF00610">
    <property type="entry name" value="DEP"/>
    <property type="match status" value="1"/>
</dbReference>
<dbReference type="SMART" id="SM00049">
    <property type="entry name" value="DEP"/>
    <property type="match status" value="1"/>
</dbReference>
<evidence type="ECO:0000256" key="9">
    <source>
        <dbReference type="ARBA" id="ARBA00022777"/>
    </source>
</evidence>
<evidence type="ECO:0000256" key="5">
    <source>
        <dbReference type="ARBA" id="ARBA00022723"/>
    </source>
</evidence>
<keyword evidence="11 15" id="KW-0067">ATP-binding</keyword>
<keyword evidence="7" id="KW-0967">Endosome</keyword>
<dbReference type="GO" id="GO:0008270">
    <property type="term" value="F:zinc ion binding"/>
    <property type="evidence" value="ECO:0007669"/>
    <property type="project" value="UniProtKB-KW"/>
</dbReference>
<keyword evidence="5" id="KW-0479">Metal-binding</keyword>
<comment type="caution">
    <text evidence="20">The sequence shown here is derived from an EMBL/GenBank/DDBJ whole genome shotgun (WGS) entry which is preliminary data.</text>
</comment>
<organism evidence="20 21">
    <name type="scientific">Hypsibius exemplaris</name>
    <name type="common">Freshwater tardigrade</name>
    <dbReference type="NCBI Taxonomy" id="2072580"/>
    <lineage>
        <taxon>Eukaryota</taxon>
        <taxon>Metazoa</taxon>
        <taxon>Ecdysozoa</taxon>
        <taxon>Tardigrada</taxon>
        <taxon>Eutardigrada</taxon>
        <taxon>Parachela</taxon>
        <taxon>Hypsibioidea</taxon>
        <taxon>Hypsibiidae</taxon>
        <taxon>Hypsibius</taxon>
    </lineage>
</organism>
<feature type="domain" description="FYVE-type" evidence="17">
    <location>
        <begin position="163"/>
        <end position="218"/>
    </location>
</feature>
<evidence type="ECO:0000256" key="2">
    <source>
        <dbReference type="ARBA" id="ARBA00012009"/>
    </source>
</evidence>
<dbReference type="GO" id="GO:0046488">
    <property type="term" value="P:phosphatidylinositol metabolic process"/>
    <property type="evidence" value="ECO:0007669"/>
    <property type="project" value="UniProtKB-UniRule"/>
</dbReference>
<dbReference type="Gene3D" id="3.30.810.10">
    <property type="entry name" value="2-Layer Sandwich"/>
    <property type="match status" value="1"/>
</dbReference>
<dbReference type="InterPro" id="IPR036390">
    <property type="entry name" value="WH_DNA-bd_sf"/>
</dbReference>
<gene>
    <name evidence="20" type="ORF">BV898_14010</name>
</gene>
<dbReference type="SMART" id="SM00064">
    <property type="entry name" value="FYVE"/>
    <property type="match status" value="1"/>
</dbReference>
<dbReference type="PANTHER" id="PTHR46715">
    <property type="entry name" value="1-PHOSPHATIDYLINOSITOL 3-PHOSPHATE 5-KINASE"/>
    <property type="match status" value="1"/>
</dbReference>
<evidence type="ECO:0000256" key="16">
    <source>
        <dbReference type="SAM" id="MobiDB-lite"/>
    </source>
</evidence>
<dbReference type="Gene3D" id="1.10.10.10">
    <property type="entry name" value="Winged helix-like DNA-binding domain superfamily/Winged helix DNA-binding domain"/>
    <property type="match status" value="1"/>
</dbReference>
<dbReference type="CDD" id="cd17300">
    <property type="entry name" value="PIPKc_PIKfyve"/>
    <property type="match status" value="1"/>
</dbReference>
<name>A0A1W0W8Y5_HYPEX</name>
<evidence type="ECO:0000259" key="17">
    <source>
        <dbReference type="PROSITE" id="PS50178"/>
    </source>
</evidence>
<feature type="region of interest" description="Disordered" evidence="16">
    <location>
        <begin position="1505"/>
        <end position="1538"/>
    </location>
</feature>
<dbReference type="PROSITE" id="PS50186">
    <property type="entry name" value="DEP"/>
    <property type="match status" value="1"/>
</dbReference>
<feature type="domain" description="PIPK" evidence="19">
    <location>
        <begin position="1489"/>
        <end position="1818"/>
    </location>
</feature>
<keyword evidence="4 15" id="KW-0808">Transferase</keyword>
<dbReference type="InterPro" id="IPR000306">
    <property type="entry name" value="Znf_FYVE"/>
</dbReference>
<dbReference type="CDD" id="cd03334">
    <property type="entry name" value="Fab1_TCP"/>
    <property type="match status" value="1"/>
</dbReference>
<dbReference type="SUPFAM" id="SSF52029">
    <property type="entry name" value="GroEL apical domain-like"/>
    <property type="match status" value="1"/>
</dbReference>
<comment type="catalytic activity">
    <reaction evidence="13">
        <text>a 1,2-diacyl-sn-glycero-3-phospho-(1D-myo-inositol-3-phosphate) + ATP = a 1,2-diacyl-sn-glycero-3-phospho-(1D-myo-inositol-3,5-bisphosphate) + ADP + H(+)</text>
        <dbReference type="Rhea" id="RHEA:13609"/>
        <dbReference type="ChEBI" id="CHEBI:15378"/>
        <dbReference type="ChEBI" id="CHEBI:30616"/>
        <dbReference type="ChEBI" id="CHEBI:57923"/>
        <dbReference type="ChEBI" id="CHEBI:58088"/>
        <dbReference type="ChEBI" id="CHEBI:456216"/>
        <dbReference type="EC" id="2.7.1.150"/>
    </reaction>
    <physiologicalReaction direction="left-to-right" evidence="13">
        <dbReference type="Rhea" id="RHEA:13610"/>
    </physiologicalReaction>
</comment>
<dbReference type="InterPro" id="IPR027483">
    <property type="entry name" value="PInositol-4-P-4/5-kinase_C_sf"/>
</dbReference>
<dbReference type="InterPro" id="IPR036388">
    <property type="entry name" value="WH-like_DNA-bd_sf"/>
</dbReference>
<protein>
    <recommendedName>
        <fullName evidence="2">1-phosphatidylinositol-3-phosphate 5-kinase</fullName>
        <ecNumber evidence="2">2.7.1.150</ecNumber>
    </recommendedName>
</protein>
<dbReference type="InterPro" id="IPR043548">
    <property type="entry name" value="PIKfyve"/>
</dbReference>
<evidence type="ECO:0000256" key="13">
    <source>
        <dbReference type="ARBA" id="ARBA00052820"/>
    </source>
</evidence>
<reference evidence="21" key="1">
    <citation type="submission" date="2017-01" db="EMBL/GenBank/DDBJ databases">
        <title>Comparative genomics of anhydrobiosis in the tardigrade Hypsibius dujardini.</title>
        <authorList>
            <person name="Yoshida Y."/>
            <person name="Koutsovoulos G."/>
            <person name="Laetsch D."/>
            <person name="Stevens L."/>
            <person name="Kumar S."/>
            <person name="Horikawa D."/>
            <person name="Ishino K."/>
            <person name="Komine S."/>
            <person name="Tomita M."/>
            <person name="Blaxter M."/>
            <person name="Arakawa K."/>
        </authorList>
    </citation>
    <scope>NUCLEOTIDE SEQUENCE [LARGE SCALE GENOMIC DNA]</scope>
    <source>
        <strain evidence="21">Z151</strain>
    </source>
</reference>
<dbReference type="GO" id="GO:0090385">
    <property type="term" value="P:phagosome-lysosome fusion"/>
    <property type="evidence" value="ECO:0007669"/>
    <property type="project" value="TreeGrafter"/>
</dbReference>
<sequence>MAAARLNDPLQLTVFDPFPPEFDHPKEESLLGKVLRRVTGSTNRLASRISPNSSRRGSFSDAAQLPEPRSGEPQVEFHRVSDAERGEEELISGSLFSPGGHRLPATSNGTRLLGSVSEVSEDGGSTRTLGNVLKRIKEIVAKGNEKDPQPFRDSDFKHYWIPDSLSRDCYECGERFTTFRRRRHCRVCGQIFCSRCADQEVPGHLLGYLGSLRMCSFCSQVVLSRARYLEPSGSAVKAAHPADGRLGRAAGAPIQAMSPSPSKNALSDQNRYQLFGGQPEEAAIRSDHDLPSQKGIDDSRGLTYPQLREVWLEMNHTTDGLELKIHRHRFRAYPDCVSGAEIVDWLIKRGKTTTRRQASRIGQGLLNFKFLECLTAADMVFADEHILFKPKTVTNELEDVSVLTGSSHLVENEEPVWLREIEQPDERLPASTMEMLDSVDDTSVPLDFYGPRKHIRRTDSNVSLSSQMPDIFSTTSVESNSLSQPIIPPSTPPSHITEDAAFRRPPELEIWRNPDHPVHSPTSSDAEKTLDKIFHEQLHALLRQLENWEGLDDEWHDLILTLARKVTDNVAPSVREHHDDMDIRQFVHVKTIPGGKSSESTVVSGVVCSKHVAHRKMRQSFVNPKILLYGTALEFQPAEDKFNSLEPVMQEEAEFLKNCVASISEFQPDILLVERNVSRLAQDFLFAEGVTLVANVKPSIMDRISRCTGAERFSLLEGQVYQPQLGTCGKFDVRTVDLKPYMAFDGCPKHLGCTVLLRGGTKQILRKVKKIFTFIVYCQYNWKLEKSFLVEEHAVVPNSLPERTWHFDPVVDITGGIGGFVSSVSPLIRPNLPFLLTETGKHSAKRFRLPDVLYWSRRFTTYTGEPAASVSAAVAENKLLPVHPLLGMHITAPITSPVIQSALANFRACGGRLEQPKLRPDVSTSSVLLTQTPVKGKAIADCFDVYRHQRLAILCSIHACEAADVIASFCVFPWILVIDFYGKNDLTLGDYLETFCFRLDAHCPNQSCSRGVKEHVRRFASGDAAISVTIRDLEDLSAPPLTKIVTWTWCRICRKVSPIVAISDSTWSMSFAKYIDLRLHASEYLRDGAVDCGHSIHRDHVQYFAFGQTVAAFKLTLVKLREIDSPHIVITVDDFRNLRDRQELIEMTKLVAIKGHNVFATIADYLTTCQSLELEKLDEKLAALTAIKRAEKQFFKDWLECLQLKLASPLLKFDATTAAESENLRDFIWDIEDSVNSLKRKITETATTWSTTLSEVEVVKRKEERKHAHNMKSFQSTPEFFPHEDMPPTPCVISVLTDPSQDSDSPLEQTCFVLGTEELDMAGDESYTSIDFAGSPKSDTGQLLRHSVTSVNLGPQGSTDGSAPRDMVDAAFGRSISRHKSGQSSGASNIVPYPFPPNEHYVLGESDRVPVVVYDDELSSMIAAALSSTDYATQLEGITKPFRKEPRSSRNVSGEGMLQPQSSDYLTPSSSVPLSAEPISPVLSFIRDAAEGSAPFLSVEHSSMCGPSNDYQEAENREPLSKPAEPTTRPKSANKSTAEPKPFIEVQFGDQVAKFYCRIYFPEEFRLFRAMVFPYGEDRFIRSLTRCVAWKATGGKSGSTFSKTADGRFVLKQMSRLEVQSFMEFAPHYFNFMAQAAKDKRPTVFTKVVGVYRIGFKNSLTGAQVKQDLLVMENLFYGRKIQQVYDLKGSLRNRLASTDAKADAELVLLDENFLKRICDNPLYIRPHAKLFLRKALQDDTLFLSNLYVMDYSLLVGIDEDSKEIVVGIIDYIRTFTWDKRLEMVVKSTNLLGGQKGLPTIVSPELYRTRFCEAMERYFLPVPDEWYGLARYADGI</sequence>
<dbReference type="InterPro" id="IPR017455">
    <property type="entry name" value="Znf_FYVE-rel"/>
</dbReference>
<dbReference type="EC" id="2.7.1.150" evidence="2"/>
<dbReference type="SUPFAM" id="SSF46785">
    <property type="entry name" value="Winged helix' DNA-binding domain"/>
    <property type="match status" value="1"/>
</dbReference>
<evidence type="ECO:0000256" key="7">
    <source>
        <dbReference type="ARBA" id="ARBA00022753"/>
    </source>
</evidence>
<dbReference type="GO" id="GO:0000285">
    <property type="term" value="F:1-phosphatidylinositol-3-phosphate 5-kinase activity"/>
    <property type="evidence" value="ECO:0007669"/>
    <property type="project" value="UniProtKB-EC"/>
</dbReference>
<accession>A0A1W0W8Y5</accession>
<dbReference type="FunFam" id="3.50.7.10:FF:000007">
    <property type="entry name" value="1-phosphatidylinositol 3-phosphate 5-kinase isoform X1"/>
    <property type="match status" value="1"/>
</dbReference>
<dbReference type="PANTHER" id="PTHR46715:SF1">
    <property type="entry name" value="1-PHOSPHATIDYLINOSITOL 3-PHOSPHATE 5-KINASE"/>
    <property type="match status" value="1"/>
</dbReference>
<evidence type="ECO:0000256" key="1">
    <source>
        <dbReference type="ARBA" id="ARBA00004608"/>
    </source>
</evidence>
<dbReference type="EMBL" id="MTYJ01000164">
    <property type="protein sequence ID" value="OQV11666.1"/>
    <property type="molecule type" value="Genomic_DNA"/>
</dbReference>
<keyword evidence="9 15" id="KW-0418">Kinase</keyword>
<dbReference type="GO" id="GO:0052810">
    <property type="term" value="F:1-phosphatidylinositol-5-kinase activity"/>
    <property type="evidence" value="ECO:0007669"/>
    <property type="project" value="TreeGrafter"/>
</dbReference>
<keyword evidence="21" id="KW-1185">Reference proteome</keyword>
<dbReference type="InterPro" id="IPR002423">
    <property type="entry name" value="Cpn60/GroEL/TCP-1"/>
</dbReference>
<feature type="compositionally biased region" description="Polar residues" evidence="16">
    <location>
        <begin position="45"/>
        <end position="57"/>
    </location>
</feature>
<dbReference type="Pfam" id="PF01504">
    <property type="entry name" value="PIP5K"/>
    <property type="match status" value="1"/>
</dbReference>
<dbReference type="SMART" id="SM00330">
    <property type="entry name" value="PIPKc"/>
    <property type="match status" value="1"/>
</dbReference>
<dbReference type="SUPFAM" id="SSF57903">
    <property type="entry name" value="FYVE/PHD zinc finger"/>
    <property type="match status" value="1"/>
</dbReference>
<keyword evidence="6 15" id="KW-0547">Nucleotide-binding</keyword>
<dbReference type="Gene3D" id="3.30.40.10">
    <property type="entry name" value="Zinc/RING finger domain, C3HC4 (zinc finger)"/>
    <property type="match status" value="1"/>
</dbReference>
<feature type="domain" description="DEP" evidence="18">
    <location>
        <begin position="317"/>
        <end position="390"/>
    </location>
</feature>
<proteinExistence type="predicted"/>
<evidence type="ECO:0000256" key="14">
    <source>
        <dbReference type="PROSITE-ProRule" id="PRU00091"/>
    </source>
</evidence>
<dbReference type="OrthoDB" id="158357at2759"/>
<dbReference type="PROSITE" id="PS51455">
    <property type="entry name" value="PIPK"/>
    <property type="match status" value="1"/>
</dbReference>
<dbReference type="FunFam" id="3.30.40.10:FF:000057">
    <property type="entry name" value="1-phosphatidylinositol 3-phosphate 5-kinase isoform X1"/>
    <property type="match status" value="1"/>
</dbReference>
<keyword evidence="10" id="KW-0862">Zinc</keyword>
<keyword evidence="8 14" id="KW-0863">Zinc-finger</keyword>
<dbReference type="Pfam" id="PF01363">
    <property type="entry name" value="FYVE"/>
    <property type="match status" value="1"/>
</dbReference>
<evidence type="ECO:0000256" key="11">
    <source>
        <dbReference type="ARBA" id="ARBA00022840"/>
    </source>
</evidence>
<dbReference type="Pfam" id="PF00118">
    <property type="entry name" value="Cpn60_TCP1"/>
    <property type="match status" value="1"/>
</dbReference>
<dbReference type="GO" id="GO:0010008">
    <property type="term" value="C:endosome membrane"/>
    <property type="evidence" value="ECO:0007669"/>
    <property type="project" value="UniProtKB-SubCell"/>
</dbReference>
<dbReference type="InterPro" id="IPR027484">
    <property type="entry name" value="PInositol-4-P-5-kinase_N"/>
</dbReference>
<evidence type="ECO:0000313" key="21">
    <source>
        <dbReference type="Proteomes" id="UP000192578"/>
    </source>
</evidence>
<evidence type="ECO:0000256" key="4">
    <source>
        <dbReference type="ARBA" id="ARBA00022679"/>
    </source>
</evidence>
<dbReference type="SUPFAM" id="SSF56104">
    <property type="entry name" value="SAICAR synthase-like"/>
    <property type="match status" value="1"/>
</dbReference>
<dbReference type="Proteomes" id="UP000192578">
    <property type="component" value="Unassembled WGS sequence"/>
</dbReference>
<dbReference type="Gene3D" id="3.50.7.10">
    <property type="entry name" value="GroEL"/>
    <property type="match status" value="1"/>
</dbReference>
<evidence type="ECO:0000256" key="3">
    <source>
        <dbReference type="ARBA" id="ARBA00022553"/>
    </source>
</evidence>
<comment type="subcellular location">
    <subcellularLocation>
        <location evidence="1">Endosome membrane</location>
    </subcellularLocation>
</comment>
<dbReference type="GO" id="GO:0032438">
    <property type="term" value="P:melanosome organization"/>
    <property type="evidence" value="ECO:0007669"/>
    <property type="project" value="TreeGrafter"/>
</dbReference>
<dbReference type="InterPro" id="IPR002498">
    <property type="entry name" value="PInositol-4-P-4/5-kinase_core"/>
</dbReference>
<evidence type="ECO:0000256" key="15">
    <source>
        <dbReference type="PROSITE-ProRule" id="PRU00781"/>
    </source>
</evidence>
<dbReference type="GO" id="GO:1903426">
    <property type="term" value="P:regulation of reactive oxygen species biosynthetic process"/>
    <property type="evidence" value="ECO:0007669"/>
    <property type="project" value="TreeGrafter"/>
</dbReference>
<dbReference type="InterPro" id="IPR027409">
    <property type="entry name" value="GroEL-like_apical_dom_sf"/>
</dbReference>
<evidence type="ECO:0000256" key="10">
    <source>
        <dbReference type="ARBA" id="ARBA00022833"/>
    </source>
</evidence>
<dbReference type="GO" id="GO:0005524">
    <property type="term" value="F:ATP binding"/>
    <property type="evidence" value="ECO:0007669"/>
    <property type="project" value="UniProtKB-UniRule"/>
</dbReference>